<dbReference type="GO" id="GO:0046872">
    <property type="term" value="F:metal ion binding"/>
    <property type="evidence" value="ECO:0007669"/>
    <property type="project" value="UniProtKB-UniRule"/>
</dbReference>
<feature type="active site" description="Charge relay system" evidence="15">
    <location>
        <position position="553"/>
    </location>
</feature>
<comment type="cofactor">
    <cofactor evidence="15">
        <name>Ca(2+)</name>
        <dbReference type="ChEBI" id="CHEBI:29108"/>
    </cofactor>
    <text evidence="15">Binds 1 Ca(2+) ion per subunit.</text>
</comment>
<dbReference type="GO" id="GO:0006508">
    <property type="term" value="P:proteolysis"/>
    <property type="evidence" value="ECO:0007669"/>
    <property type="project" value="UniProtKB-KW"/>
</dbReference>
<evidence type="ECO:0000256" key="10">
    <source>
        <dbReference type="ARBA" id="ARBA00022825"/>
    </source>
</evidence>
<keyword evidence="9 15" id="KW-0378">Hydrolase</keyword>
<evidence type="ECO:0000256" key="13">
    <source>
        <dbReference type="ARBA" id="ARBA00023145"/>
    </source>
</evidence>
<keyword evidence="14" id="KW-0325">Glycoprotein</keyword>
<keyword evidence="13" id="KW-0865">Zymogen</keyword>
<dbReference type="InterPro" id="IPR050819">
    <property type="entry name" value="Tripeptidyl-peptidase_I"/>
</dbReference>
<dbReference type="GO" id="GO:0005576">
    <property type="term" value="C:extracellular region"/>
    <property type="evidence" value="ECO:0007669"/>
    <property type="project" value="UniProtKB-SubCell"/>
</dbReference>
<comment type="catalytic activity">
    <reaction evidence="1">
        <text>Release of an N-terminal tripeptide from a polypeptide.</text>
        <dbReference type="EC" id="3.4.14.10"/>
    </reaction>
</comment>
<dbReference type="GO" id="GO:0008240">
    <property type="term" value="F:tripeptidyl-peptidase activity"/>
    <property type="evidence" value="ECO:0007669"/>
    <property type="project" value="UniProtKB-EC"/>
</dbReference>
<dbReference type="EMBL" id="JAVRRL010000016">
    <property type="protein sequence ID" value="KAK5114630.1"/>
    <property type="molecule type" value="Genomic_DNA"/>
</dbReference>
<evidence type="ECO:0000256" key="15">
    <source>
        <dbReference type="PROSITE-ProRule" id="PRU01032"/>
    </source>
</evidence>
<feature type="region of interest" description="Disordered" evidence="16">
    <location>
        <begin position="178"/>
        <end position="238"/>
    </location>
</feature>
<dbReference type="InterPro" id="IPR015366">
    <property type="entry name" value="S53_propep"/>
</dbReference>
<evidence type="ECO:0000256" key="7">
    <source>
        <dbReference type="ARBA" id="ARBA00022723"/>
    </source>
</evidence>
<protein>
    <recommendedName>
        <fullName evidence="4">tripeptidyl-peptidase II</fullName>
        <ecNumber evidence="4">3.4.14.10</ecNumber>
    </recommendedName>
</protein>
<evidence type="ECO:0000256" key="5">
    <source>
        <dbReference type="ARBA" id="ARBA00022525"/>
    </source>
</evidence>
<dbReference type="AlphaFoldDB" id="A0AAN7YHR2"/>
<dbReference type="PANTHER" id="PTHR14218">
    <property type="entry name" value="PROTEASE S8 TRIPEPTIDYL PEPTIDASE I CLN2"/>
    <property type="match status" value="1"/>
</dbReference>
<feature type="active site" description="Charge relay system" evidence="15">
    <location>
        <position position="339"/>
    </location>
</feature>
<dbReference type="CDD" id="cd04056">
    <property type="entry name" value="Peptidases_S53"/>
    <property type="match status" value="1"/>
</dbReference>
<evidence type="ECO:0000256" key="14">
    <source>
        <dbReference type="ARBA" id="ARBA00023180"/>
    </source>
</evidence>
<evidence type="ECO:0000256" key="12">
    <source>
        <dbReference type="ARBA" id="ARBA00023026"/>
    </source>
</evidence>
<evidence type="ECO:0000256" key="3">
    <source>
        <dbReference type="ARBA" id="ARBA00004239"/>
    </source>
</evidence>
<sequence>MYFSIAAVVLAGGAAAVPTSRSLHSRYAVKETHPVPRGWSISAPAPKEHMINLQVGLKQQNQDVLEKHAMEVSDPTHPRYGQHLSAADVHALIAPSDETVQLVKDWLAEHDLSATLSPAKDWLHVSLPVSRVEELLDTEYSIYRHTDGSALVRAPEWSLPEYLHEHIDVVQPTTSFFRTSRQTSDIAPASPGGPPPSWSPAEWHHHYPGPPHMPPGHPWAGPPGGPPGGYPGNGPPAPPPSAANISAICNATFTTLECLRTLYGTIDYVPKVPEKNAIGVTNYLGETQNRSDIQIFLENFRPDAAASGVAYKFPIISVAGGVDDQNPRNATQLGAVGVEGDLDGDLVLGVSWPTKFMSWVTGGSPPIDFDLNTPTNTNEPYLAWLTYVLGRSDNPQVISTSYGDDEQTVPYSYASRVCSGFMALGAQGISVIFSSGDAGVGGNGTCISNKDNTTAMFIPNFPTSCPWVTSVGATAQFQPEVAVKRFGSGAGFSNYFGQPAYQTAAVEGYLAKIGNLYEGLYNRSGRGYPDVAAQGNHDVIVYNGLVRTVGGTSASSPNFAAVIALVNDALIAAGKPALGFLNPWIYGGAYEALTDITSGSSIGCNGSGFPAEVGWDAVTGFGTPNFGKLVAAAFKEEGW</sequence>
<dbReference type="PANTHER" id="PTHR14218:SF39">
    <property type="entry name" value="PEPTIDASE S53 DOMAIN-CONTAINING PROTEIN"/>
    <property type="match status" value="1"/>
</dbReference>
<feature type="binding site" evidence="15">
    <location>
        <position position="595"/>
    </location>
    <ligand>
        <name>Ca(2+)</name>
        <dbReference type="ChEBI" id="CHEBI:29108"/>
    </ligand>
</feature>
<evidence type="ECO:0000256" key="16">
    <source>
        <dbReference type="SAM" id="MobiDB-lite"/>
    </source>
</evidence>
<organism evidence="19 20">
    <name type="scientific">Meristemomyces frigidus</name>
    <dbReference type="NCBI Taxonomy" id="1508187"/>
    <lineage>
        <taxon>Eukaryota</taxon>
        <taxon>Fungi</taxon>
        <taxon>Dikarya</taxon>
        <taxon>Ascomycota</taxon>
        <taxon>Pezizomycotina</taxon>
        <taxon>Dothideomycetes</taxon>
        <taxon>Dothideomycetidae</taxon>
        <taxon>Mycosphaerellales</taxon>
        <taxon>Teratosphaeriaceae</taxon>
        <taxon>Meristemomyces</taxon>
    </lineage>
</organism>
<evidence type="ECO:0000256" key="17">
    <source>
        <dbReference type="SAM" id="SignalP"/>
    </source>
</evidence>
<dbReference type="InterPro" id="IPR030400">
    <property type="entry name" value="Sedolisin_dom"/>
</dbReference>
<feature type="binding site" evidence="15">
    <location>
        <position position="616"/>
    </location>
    <ligand>
        <name>Ca(2+)</name>
        <dbReference type="ChEBI" id="CHEBI:29108"/>
    </ligand>
</feature>
<dbReference type="Pfam" id="PF00082">
    <property type="entry name" value="Peptidase_S8"/>
    <property type="match status" value="1"/>
</dbReference>
<keyword evidence="7 15" id="KW-0479">Metal-binding</keyword>
<dbReference type="SUPFAM" id="SSF54897">
    <property type="entry name" value="Protease propeptides/inhibitors"/>
    <property type="match status" value="1"/>
</dbReference>
<dbReference type="FunFam" id="3.40.50.200:FF:000015">
    <property type="entry name" value="Tripeptidyl peptidase A"/>
    <property type="match status" value="1"/>
</dbReference>
<dbReference type="PROSITE" id="PS00138">
    <property type="entry name" value="SUBTILASE_SER"/>
    <property type="match status" value="1"/>
</dbReference>
<feature type="compositionally biased region" description="Low complexity" evidence="16">
    <location>
        <begin position="178"/>
        <end position="190"/>
    </location>
</feature>
<feature type="active site" description="Charge relay system" evidence="15">
    <location>
        <position position="343"/>
    </location>
</feature>
<comment type="function">
    <text evidence="2">Secreted tripeptidyl-peptidase which degrades proteins at acidic pHs and is involved in virulence.</text>
</comment>
<evidence type="ECO:0000256" key="1">
    <source>
        <dbReference type="ARBA" id="ARBA00001910"/>
    </source>
</evidence>
<dbReference type="GO" id="GO:0004252">
    <property type="term" value="F:serine-type endopeptidase activity"/>
    <property type="evidence" value="ECO:0007669"/>
    <property type="project" value="UniProtKB-UniRule"/>
</dbReference>
<dbReference type="SUPFAM" id="SSF52743">
    <property type="entry name" value="Subtilisin-like"/>
    <property type="match status" value="1"/>
</dbReference>
<dbReference type="PROSITE" id="PS51695">
    <property type="entry name" value="SEDOLISIN"/>
    <property type="match status" value="1"/>
</dbReference>
<evidence type="ECO:0000256" key="6">
    <source>
        <dbReference type="ARBA" id="ARBA00022670"/>
    </source>
</evidence>
<feature type="chain" id="PRO_5042890902" description="tripeptidyl-peptidase II" evidence="17">
    <location>
        <begin position="17"/>
        <end position="639"/>
    </location>
</feature>
<gene>
    <name evidence="19" type="ORF">LTR62_002203</name>
</gene>
<keyword evidence="5" id="KW-0964">Secreted</keyword>
<keyword evidence="12" id="KW-0843">Virulence</keyword>
<proteinExistence type="predicted"/>
<evidence type="ECO:0000313" key="20">
    <source>
        <dbReference type="Proteomes" id="UP001310890"/>
    </source>
</evidence>
<feature type="domain" description="Peptidase S53" evidence="18">
    <location>
        <begin position="253"/>
        <end position="636"/>
    </location>
</feature>
<evidence type="ECO:0000256" key="11">
    <source>
        <dbReference type="ARBA" id="ARBA00022837"/>
    </source>
</evidence>
<evidence type="ECO:0000256" key="4">
    <source>
        <dbReference type="ARBA" id="ARBA00012462"/>
    </source>
</evidence>
<reference evidence="19" key="1">
    <citation type="submission" date="2023-08" db="EMBL/GenBank/DDBJ databases">
        <title>Black Yeasts Isolated from many extreme environments.</title>
        <authorList>
            <person name="Coleine C."/>
            <person name="Stajich J.E."/>
            <person name="Selbmann L."/>
        </authorList>
    </citation>
    <scope>NUCLEOTIDE SEQUENCE</scope>
    <source>
        <strain evidence="19">CCFEE 5401</strain>
    </source>
</reference>
<keyword evidence="11 15" id="KW-0106">Calcium</keyword>
<comment type="subcellular location">
    <subcellularLocation>
        <location evidence="3">Secreted</location>
        <location evidence="3">Extracellular space</location>
    </subcellularLocation>
</comment>
<keyword evidence="8 17" id="KW-0732">Signal</keyword>
<dbReference type="InterPro" id="IPR036852">
    <property type="entry name" value="Peptidase_S8/S53_dom_sf"/>
</dbReference>
<dbReference type="Pfam" id="PF09286">
    <property type="entry name" value="Pro-kuma_activ"/>
    <property type="match status" value="1"/>
</dbReference>
<dbReference type="CDD" id="cd11377">
    <property type="entry name" value="Pro-peptidase_S53"/>
    <property type="match status" value="1"/>
</dbReference>
<evidence type="ECO:0000256" key="8">
    <source>
        <dbReference type="ARBA" id="ARBA00022729"/>
    </source>
</evidence>
<feature type="signal peptide" evidence="17">
    <location>
        <begin position="1"/>
        <end position="16"/>
    </location>
</feature>
<feature type="binding site" evidence="15">
    <location>
        <position position="614"/>
    </location>
    <ligand>
        <name>Ca(2+)</name>
        <dbReference type="ChEBI" id="CHEBI:29108"/>
    </ligand>
</feature>
<dbReference type="EC" id="3.4.14.10" evidence="4"/>
<feature type="binding site" evidence="15">
    <location>
        <position position="596"/>
    </location>
    <ligand>
        <name>Ca(2+)</name>
        <dbReference type="ChEBI" id="CHEBI:29108"/>
    </ligand>
</feature>
<evidence type="ECO:0000313" key="19">
    <source>
        <dbReference type="EMBL" id="KAK5114630.1"/>
    </source>
</evidence>
<dbReference type="Proteomes" id="UP001310890">
    <property type="component" value="Unassembled WGS sequence"/>
</dbReference>
<keyword evidence="10 15" id="KW-0720">Serine protease</keyword>
<accession>A0AAN7YHR2</accession>
<evidence type="ECO:0000256" key="2">
    <source>
        <dbReference type="ARBA" id="ARBA00002451"/>
    </source>
</evidence>
<evidence type="ECO:0000259" key="18">
    <source>
        <dbReference type="PROSITE" id="PS51695"/>
    </source>
</evidence>
<evidence type="ECO:0000256" key="9">
    <source>
        <dbReference type="ARBA" id="ARBA00022801"/>
    </source>
</evidence>
<dbReference type="SMART" id="SM00944">
    <property type="entry name" value="Pro-kuma_activ"/>
    <property type="match status" value="1"/>
</dbReference>
<comment type="caution">
    <text evidence="19">The sequence shown here is derived from an EMBL/GenBank/DDBJ whole genome shotgun (WGS) entry which is preliminary data.</text>
</comment>
<keyword evidence="6 15" id="KW-0645">Protease</keyword>
<dbReference type="Gene3D" id="3.40.50.200">
    <property type="entry name" value="Peptidase S8/S53 domain"/>
    <property type="match status" value="1"/>
</dbReference>
<name>A0AAN7YHR2_9PEZI</name>
<feature type="compositionally biased region" description="Pro residues" evidence="16">
    <location>
        <begin position="208"/>
        <end position="238"/>
    </location>
</feature>
<dbReference type="InterPro" id="IPR000209">
    <property type="entry name" value="Peptidase_S8/S53_dom"/>
</dbReference>
<dbReference type="InterPro" id="IPR023828">
    <property type="entry name" value="Peptidase_S8_Ser-AS"/>
</dbReference>